<dbReference type="STRING" id="45286.A0A120K2N7"/>
<dbReference type="GeneID" id="28725461"/>
<keyword evidence="5" id="KW-0694">RNA-binding</keyword>
<dbReference type="Pfam" id="PF18785">
    <property type="entry name" value="Inv-AAD"/>
    <property type="match status" value="1"/>
</dbReference>
<dbReference type="PROSITE" id="PS50889">
    <property type="entry name" value="S4"/>
    <property type="match status" value="1"/>
</dbReference>
<keyword evidence="9" id="KW-1185">Reference proteome</keyword>
<protein>
    <recommendedName>
        <fullName evidence="3">tRNA pseudouridine(32) synthase</fullName>
        <ecNumber evidence="3">5.4.99.28</ecNumber>
    </recommendedName>
</protein>
<gene>
    <name evidence="8" type="ORF">AW171_hschr74141</name>
</gene>
<dbReference type="InterPro" id="IPR050188">
    <property type="entry name" value="RluA_PseudoU_synthase"/>
</dbReference>
<feature type="active site" evidence="4">
    <location>
        <position position="240"/>
    </location>
</feature>
<proteinExistence type="predicted"/>
<evidence type="ECO:0000256" key="2">
    <source>
        <dbReference type="ARBA" id="ARBA00036184"/>
    </source>
</evidence>
<name>A0A120K2N7_9SACH</name>
<evidence type="ECO:0000256" key="1">
    <source>
        <dbReference type="ARBA" id="ARBA00023235"/>
    </source>
</evidence>
<dbReference type="RefSeq" id="XP_017989124.1">
    <property type="nucleotide sequence ID" value="XM_018133713.1"/>
</dbReference>
<evidence type="ECO:0000256" key="6">
    <source>
        <dbReference type="SAM" id="MobiDB-lite"/>
    </source>
</evidence>
<evidence type="ECO:0000313" key="9">
    <source>
        <dbReference type="Proteomes" id="UP000243052"/>
    </source>
</evidence>
<feature type="compositionally biased region" description="Low complexity" evidence="6">
    <location>
        <begin position="39"/>
        <end position="52"/>
    </location>
</feature>
<dbReference type="InterPro" id="IPR002125">
    <property type="entry name" value="CMP_dCMP_dom"/>
</dbReference>
<dbReference type="EC" id="5.4.99.28" evidence="3"/>
<dbReference type="GO" id="GO:0000455">
    <property type="term" value="P:enzyme-directed rRNA pseudouridine synthesis"/>
    <property type="evidence" value="ECO:0007669"/>
    <property type="project" value="TreeGrafter"/>
</dbReference>
<dbReference type="Pfam" id="PF00849">
    <property type="entry name" value="PseudoU_synth_2"/>
    <property type="match status" value="1"/>
</dbReference>
<accession>A0A120K2N7</accession>
<keyword evidence="1" id="KW-0413">Isomerase</keyword>
<feature type="region of interest" description="Disordered" evidence="6">
    <location>
        <begin position="31"/>
        <end position="52"/>
    </location>
</feature>
<dbReference type="GO" id="GO:0003723">
    <property type="term" value="F:RNA binding"/>
    <property type="evidence" value="ECO:0007669"/>
    <property type="project" value="UniProtKB-KW"/>
</dbReference>
<evidence type="ECO:0000256" key="4">
    <source>
        <dbReference type="PIRSR" id="PIRSR606225-1"/>
    </source>
</evidence>
<dbReference type="NCBIfam" id="TIGR00005">
    <property type="entry name" value="rluA_subfam"/>
    <property type="match status" value="1"/>
</dbReference>
<evidence type="ECO:0000256" key="5">
    <source>
        <dbReference type="PROSITE-ProRule" id="PRU00182"/>
    </source>
</evidence>
<dbReference type="GO" id="GO:0031119">
    <property type="term" value="P:tRNA pseudouridine synthesis"/>
    <property type="evidence" value="ECO:0007669"/>
    <property type="project" value="UniProtKB-ARBA"/>
</dbReference>
<dbReference type="SUPFAM" id="SSF53927">
    <property type="entry name" value="Cytidine deaminase-like"/>
    <property type="match status" value="1"/>
</dbReference>
<dbReference type="OrthoDB" id="424794at2759"/>
<dbReference type="GO" id="GO:0019239">
    <property type="term" value="F:deaminase activity"/>
    <property type="evidence" value="ECO:0007669"/>
    <property type="project" value="UniProtKB-ARBA"/>
</dbReference>
<dbReference type="EMBL" id="CP014247">
    <property type="protein sequence ID" value="AMD22128.1"/>
    <property type="molecule type" value="Genomic_DNA"/>
</dbReference>
<reference evidence="8 9" key="1">
    <citation type="submission" date="2016-01" db="EMBL/GenBank/DDBJ databases">
        <title>Genome sequence of the yeast Holleya sinecauda.</title>
        <authorList>
            <person name="Dietrich F.S."/>
        </authorList>
    </citation>
    <scope>NUCLEOTIDE SEQUENCE [LARGE SCALE GENOMIC DNA]</scope>
    <source>
        <strain evidence="8 9">ATCC 58844</strain>
    </source>
</reference>
<comment type="catalytic activity">
    <reaction evidence="2">
        <text>uridine(32) in tRNA = pseudouridine(32) in tRNA</text>
        <dbReference type="Rhea" id="RHEA:42544"/>
        <dbReference type="Rhea" id="RHEA-COMP:10107"/>
        <dbReference type="Rhea" id="RHEA-COMP:10108"/>
        <dbReference type="ChEBI" id="CHEBI:65314"/>
        <dbReference type="ChEBI" id="CHEBI:65315"/>
        <dbReference type="EC" id="5.4.99.28"/>
    </reaction>
</comment>
<evidence type="ECO:0000313" key="8">
    <source>
        <dbReference type="EMBL" id="AMD22128.1"/>
    </source>
</evidence>
<dbReference type="InterPro" id="IPR006224">
    <property type="entry name" value="PsdUridine_synth_RluA-like_CS"/>
</dbReference>
<dbReference type="SUPFAM" id="SSF55120">
    <property type="entry name" value="Pseudouridine synthase"/>
    <property type="match status" value="1"/>
</dbReference>
<dbReference type="Gene3D" id="3.30.2350.10">
    <property type="entry name" value="Pseudouridine synthase"/>
    <property type="match status" value="1"/>
</dbReference>
<dbReference type="InterPro" id="IPR006145">
    <property type="entry name" value="PsdUridine_synth_RsuA/RluA"/>
</dbReference>
<evidence type="ECO:0000259" key="7">
    <source>
        <dbReference type="PROSITE" id="PS51747"/>
    </source>
</evidence>
<evidence type="ECO:0000256" key="3">
    <source>
        <dbReference type="ARBA" id="ARBA00038944"/>
    </source>
</evidence>
<dbReference type="GO" id="GO:0016814">
    <property type="term" value="F:hydrolase activity, acting on carbon-nitrogen (but not peptide) bonds, in cyclic amidines"/>
    <property type="evidence" value="ECO:0007669"/>
    <property type="project" value="UniProtKB-ARBA"/>
</dbReference>
<dbReference type="InterPro" id="IPR006225">
    <property type="entry name" value="PsdUridine_synth_RluC/D"/>
</dbReference>
<dbReference type="InterPro" id="IPR016193">
    <property type="entry name" value="Cytidine_deaminase-like"/>
</dbReference>
<dbReference type="PROSITE" id="PS01129">
    <property type="entry name" value="PSI_RLU"/>
    <property type="match status" value="1"/>
</dbReference>
<dbReference type="CDD" id="cd02557">
    <property type="entry name" value="PseudoU_synth_ScRIB2"/>
    <property type="match status" value="1"/>
</dbReference>
<dbReference type="PROSITE" id="PS51747">
    <property type="entry name" value="CYT_DCMP_DEAMINASES_2"/>
    <property type="match status" value="1"/>
</dbReference>
<dbReference type="AlphaFoldDB" id="A0A120K2N7"/>
<dbReference type="FunFam" id="3.40.140.10:FF:000061">
    <property type="entry name" value="DRAP deaminase"/>
    <property type="match status" value="1"/>
</dbReference>
<dbReference type="InterPro" id="IPR020103">
    <property type="entry name" value="PsdUridine_synth_cat_dom_sf"/>
</dbReference>
<organism evidence="8 9">
    <name type="scientific">Eremothecium sinecaudum</name>
    <dbReference type="NCBI Taxonomy" id="45286"/>
    <lineage>
        <taxon>Eukaryota</taxon>
        <taxon>Fungi</taxon>
        <taxon>Dikarya</taxon>
        <taxon>Ascomycota</taxon>
        <taxon>Saccharomycotina</taxon>
        <taxon>Saccharomycetes</taxon>
        <taxon>Saccharomycetales</taxon>
        <taxon>Saccharomycetaceae</taxon>
        <taxon>Eremothecium</taxon>
    </lineage>
</organism>
<dbReference type="FunFam" id="3.30.2350.10:FF:000017">
    <property type="entry name" value="Pseudouridine synthase"/>
    <property type="match status" value="1"/>
</dbReference>
<dbReference type="GO" id="GO:0160151">
    <property type="term" value="F:tRNA pseudouridine(32) synthase activity"/>
    <property type="evidence" value="ECO:0007669"/>
    <property type="project" value="UniProtKB-EC"/>
</dbReference>
<dbReference type="PANTHER" id="PTHR21600">
    <property type="entry name" value="MITOCHONDRIAL RNA PSEUDOURIDINE SYNTHASE"/>
    <property type="match status" value="1"/>
</dbReference>
<feature type="domain" description="CMP/dCMP-type deaminase" evidence="7">
    <location>
        <begin position="461"/>
        <end position="578"/>
    </location>
</feature>
<dbReference type="Gene3D" id="3.40.140.10">
    <property type="entry name" value="Cytidine Deaminase, domain 2"/>
    <property type="match status" value="1"/>
</dbReference>
<dbReference type="Proteomes" id="UP000243052">
    <property type="component" value="Chromosome vii"/>
</dbReference>
<sequence>MLGKFNRRSINNFRRFNHKVINMEGISSVYDSKKRRSTESPTESSASEISSNSDVKEVKITKRLRKKNLGSGELRDSVGFKLKMQDSGTASHRQVDPEYDVEIKGNLRIVLPYYFTYKTFCKLRWRDRKLLDVFVDEFRDRDPSYYKKVISSGGVLLNGNPSTLDTVVRNGDLITHKLHRHEPAVSAKPIKTVYEDENILVIDKPSGVPVHPTGRYRFNTITKILQRQLGYVVHPCNRLDRLTSGLMFLAKTPRGADAMADQMKAREVRKEYVARVVGEFPVHEITVDKPLKIVEPKLGLNATCEPEEEGAKEAKTRFQRISYDGETSIVKCQPYTGRTHQIRVHLQHLGFPIANDPIYSNPQVWGPTLGKGCVADYDQVVSRLNMVGKTKSAESWYYPNSEGEVLMGAKCPSCEGELYTNPGPNDLDLWLHAYRYESTEFDKEGAKKWSYCTEFPDWAIESHKKYMEMAIAEAKKCTPVKSAFSVGAVLVNGLEVLSTGYSRELPGNTHAEQNALEKYFNRTKESQVPPGTILYTTMEPCSHRLSGNEPCVQRIIDQQRNIATVFVGLMEPDNFVKHNKSKVLLAKHDIEYVRIPGYEDECSRVALEGL</sequence>
<dbReference type="PANTHER" id="PTHR21600:SF40">
    <property type="entry name" value="PSEUDOURIDYLATE SYNTHASE RPUSD2"/>
    <property type="match status" value="1"/>
</dbReference>